<dbReference type="GO" id="GO:0043531">
    <property type="term" value="F:ADP binding"/>
    <property type="evidence" value="ECO:0007669"/>
    <property type="project" value="InterPro"/>
</dbReference>
<dbReference type="SUPFAM" id="SSF52540">
    <property type="entry name" value="P-loop containing nucleoside triphosphate hydrolases"/>
    <property type="match status" value="1"/>
</dbReference>
<dbReference type="Pfam" id="PF23282">
    <property type="entry name" value="WHD_ROQ1"/>
    <property type="match status" value="1"/>
</dbReference>
<name>A0A5E4FA52_PRUDU</name>
<evidence type="ECO:0000256" key="3">
    <source>
        <dbReference type="ARBA" id="ARBA00022737"/>
    </source>
</evidence>
<dbReference type="InterPro" id="IPR044974">
    <property type="entry name" value="Disease_R_plants"/>
</dbReference>
<feature type="domain" description="TIR" evidence="9">
    <location>
        <begin position="23"/>
        <end position="189"/>
    </location>
</feature>
<dbReference type="EC" id="3.2.2.6" evidence="1"/>
<evidence type="ECO:0000256" key="8">
    <source>
        <dbReference type="SAM" id="MobiDB-lite"/>
    </source>
</evidence>
<dbReference type="Gramene" id="VVA24746">
    <property type="protein sequence ID" value="VVA24746"/>
    <property type="gene ID" value="Prudul26B003314"/>
</dbReference>
<dbReference type="InterPro" id="IPR003591">
    <property type="entry name" value="Leu-rich_rpt_typical-subtyp"/>
</dbReference>
<evidence type="ECO:0000259" key="9">
    <source>
        <dbReference type="PROSITE" id="PS50104"/>
    </source>
</evidence>
<dbReference type="GO" id="GO:0051707">
    <property type="term" value="P:response to other organism"/>
    <property type="evidence" value="ECO:0007669"/>
    <property type="project" value="UniProtKB-ARBA"/>
</dbReference>
<dbReference type="GO" id="GO:0061809">
    <property type="term" value="F:NAD+ nucleosidase activity, cyclic ADP-ribose generating"/>
    <property type="evidence" value="ECO:0007669"/>
    <property type="project" value="UniProtKB-EC"/>
</dbReference>
<keyword evidence="6" id="KW-0520">NAD</keyword>
<dbReference type="GO" id="GO:0007165">
    <property type="term" value="P:signal transduction"/>
    <property type="evidence" value="ECO:0007669"/>
    <property type="project" value="InterPro"/>
</dbReference>
<keyword evidence="4" id="KW-0378">Hydrolase</keyword>
<evidence type="ECO:0000256" key="6">
    <source>
        <dbReference type="ARBA" id="ARBA00023027"/>
    </source>
</evidence>
<dbReference type="Gene3D" id="3.40.50.10140">
    <property type="entry name" value="Toll/interleukin-1 receptor homology (TIR) domain"/>
    <property type="match status" value="1"/>
</dbReference>
<dbReference type="InterPro" id="IPR042197">
    <property type="entry name" value="Apaf_helical"/>
</dbReference>
<dbReference type="InterPro" id="IPR058192">
    <property type="entry name" value="WHD_ROQ1-like"/>
</dbReference>
<dbReference type="InterPro" id="IPR035897">
    <property type="entry name" value="Toll_tir_struct_dom_sf"/>
</dbReference>
<dbReference type="SUPFAM" id="SSF52047">
    <property type="entry name" value="RNI-like"/>
    <property type="match status" value="1"/>
</dbReference>
<keyword evidence="3" id="KW-0677">Repeat</keyword>
<dbReference type="Pfam" id="PF00931">
    <property type="entry name" value="NB-ARC"/>
    <property type="match status" value="1"/>
</dbReference>
<evidence type="ECO:0000256" key="4">
    <source>
        <dbReference type="ARBA" id="ARBA00022801"/>
    </source>
</evidence>
<evidence type="ECO:0000256" key="2">
    <source>
        <dbReference type="ARBA" id="ARBA00022614"/>
    </source>
</evidence>
<protein>
    <recommendedName>
        <fullName evidence="1">ADP-ribosyl cyclase/cyclic ADP-ribose hydrolase</fullName>
        <ecNumber evidence="1">3.2.2.6</ecNumber>
    </recommendedName>
</protein>
<accession>A0A5E4FA52</accession>
<dbReference type="InterPro" id="IPR055414">
    <property type="entry name" value="LRR_R13L4/SHOC2-like"/>
</dbReference>
<dbReference type="FunFam" id="3.40.50.10140:FF:000007">
    <property type="entry name" value="Disease resistance protein (TIR-NBS-LRR class)"/>
    <property type="match status" value="1"/>
</dbReference>
<dbReference type="Gene3D" id="3.40.50.300">
    <property type="entry name" value="P-loop containing nucleotide triphosphate hydrolases"/>
    <property type="match status" value="1"/>
</dbReference>
<keyword evidence="2" id="KW-0433">Leucine-rich repeat</keyword>
<dbReference type="SMART" id="SM00255">
    <property type="entry name" value="TIR"/>
    <property type="match status" value="1"/>
</dbReference>
<reference evidence="11" key="1">
    <citation type="journal article" date="2020" name="Plant J.">
        <title>Transposons played a major role in the diversification between the closely related almond and peach genomes: results from the almond genome sequence.</title>
        <authorList>
            <person name="Alioto T."/>
            <person name="Alexiou K.G."/>
            <person name="Bardil A."/>
            <person name="Barteri F."/>
            <person name="Castanera R."/>
            <person name="Cruz F."/>
            <person name="Dhingra A."/>
            <person name="Duval H."/>
            <person name="Fernandez I Marti A."/>
            <person name="Frias L."/>
            <person name="Galan B."/>
            <person name="Garcia J.L."/>
            <person name="Howad W."/>
            <person name="Gomez-Garrido J."/>
            <person name="Gut M."/>
            <person name="Julca I."/>
            <person name="Morata J."/>
            <person name="Puigdomenech P."/>
            <person name="Ribeca P."/>
            <person name="Rubio Cabetas M.J."/>
            <person name="Vlasova A."/>
            <person name="Wirthensohn M."/>
            <person name="Garcia-Mas J."/>
            <person name="Gabaldon T."/>
            <person name="Casacuberta J.M."/>
            <person name="Arus P."/>
        </authorList>
    </citation>
    <scope>NUCLEOTIDE SEQUENCE [LARGE SCALE GENOMIC DNA]</scope>
    <source>
        <strain evidence="11">cv. Texas</strain>
    </source>
</reference>
<evidence type="ECO:0000256" key="5">
    <source>
        <dbReference type="ARBA" id="ARBA00022821"/>
    </source>
</evidence>
<gene>
    <name evidence="10" type="ORF">ALMOND_2B003314</name>
</gene>
<dbReference type="EMBL" id="CABIKO010000086">
    <property type="protein sequence ID" value="VVA24746.1"/>
    <property type="molecule type" value="Genomic_DNA"/>
</dbReference>
<feature type="compositionally biased region" description="Low complexity" evidence="8">
    <location>
        <begin position="8"/>
        <end position="17"/>
    </location>
</feature>
<dbReference type="Gene3D" id="1.10.8.430">
    <property type="entry name" value="Helical domain of apoptotic protease-activating factors"/>
    <property type="match status" value="1"/>
</dbReference>
<dbReference type="AlphaFoldDB" id="A0A5E4FA52"/>
<keyword evidence="5" id="KW-0611">Plant defense</keyword>
<dbReference type="InterPro" id="IPR002182">
    <property type="entry name" value="NB-ARC"/>
</dbReference>
<evidence type="ECO:0000313" key="11">
    <source>
        <dbReference type="Proteomes" id="UP000327085"/>
    </source>
</evidence>
<dbReference type="InterPro" id="IPR027417">
    <property type="entry name" value="P-loop_NTPase"/>
</dbReference>
<dbReference type="Pfam" id="PF23598">
    <property type="entry name" value="LRR_14"/>
    <property type="match status" value="1"/>
</dbReference>
<dbReference type="Pfam" id="PF20160">
    <property type="entry name" value="C-JID"/>
    <property type="match status" value="1"/>
</dbReference>
<dbReference type="InterPro" id="IPR000157">
    <property type="entry name" value="TIR_dom"/>
</dbReference>
<dbReference type="Gene3D" id="3.80.10.10">
    <property type="entry name" value="Ribonuclease Inhibitor"/>
    <property type="match status" value="3"/>
</dbReference>
<evidence type="ECO:0000256" key="1">
    <source>
        <dbReference type="ARBA" id="ARBA00011982"/>
    </source>
</evidence>
<dbReference type="PRINTS" id="PR00364">
    <property type="entry name" value="DISEASERSIST"/>
</dbReference>
<evidence type="ECO:0000256" key="7">
    <source>
        <dbReference type="ARBA" id="ARBA00047304"/>
    </source>
</evidence>
<dbReference type="SUPFAM" id="SSF52200">
    <property type="entry name" value="Toll/Interleukin receptor TIR domain"/>
    <property type="match status" value="1"/>
</dbReference>
<dbReference type="PANTHER" id="PTHR11017:SF527">
    <property type="entry name" value="TMV RESISTANCE PROTEIN N-LIKE"/>
    <property type="match status" value="1"/>
</dbReference>
<dbReference type="SUPFAM" id="SSF52058">
    <property type="entry name" value="L domain-like"/>
    <property type="match status" value="1"/>
</dbReference>
<comment type="catalytic activity">
    <reaction evidence="7">
        <text>NAD(+) + H2O = ADP-D-ribose + nicotinamide + H(+)</text>
        <dbReference type="Rhea" id="RHEA:16301"/>
        <dbReference type="ChEBI" id="CHEBI:15377"/>
        <dbReference type="ChEBI" id="CHEBI:15378"/>
        <dbReference type="ChEBI" id="CHEBI:17154"/>
        <dbReference type="ChEBI" id="CHEBI:57540"/>
        <dbReference type="ChEBI" id="CHEBI:57967"/>
        <dbReference type="EC" id="3.2.2.6"/>
    </reaction>
    <physiologicalReaction direction="left-to-right" evidence="7">
        <dbReference type="Rhea" id="RHEA:16302"/>
    </physiologicalReaction>
</comment>
<dbReference type="Proteomes" id="UP000327085">
    <property type="component" value="Chromosome 8"/>
</dbReference>
<dbReference type="PROSITE" id="PS50104">
    <property type="entry name" value="TIR"/>
    <property type="match status" value="1"/>
</dbReference>
<dbReference type="OMA" id="VNMEDCA"/>
<dbReference type="InterPro" id="IPR032675">
    <property type="entry name" value="LRR_dom_sf"/>
</dbReference>
<dbReference type="Pfam" id="PF01582">
    <property type="entry name" value="TIR"/>
    <property type="match status" value="1"/>
</dbReference>
<sequence>MITQIDIPSSSSSSSSSPPTPRWTYDVFLSFRGEDTRTNFTDFLYTSLIQKGIFTFRDDEELERGKPIAPKLSKAIEASRYVIVILSRNYVNSTWCLDELVKAVECMNMMGQTILPVFYHVDPSEVRKQKADFGEAFPKHEEAFKDNERNVQRWRDALNQVSNLSGWHLHDGYESKVIQDIVGKIFTELNQTISSVSTDLVGMDSRVKEMLSCLDMGLHKVCAIGILGIGGIGKTTVARVVYERICAQFEACSFLANVREVTEKQGLVDLQKQLLSDILLESNVNVHNIYKGISLIRQRLHAITVLIILDDVDTLEQLEALCHHSWFGSGSRIIITSRDEHLLSTFGVNKMYKVKELNDSEALKLFSRKAFKKEQVGKGYHKLSKNVVEYASGLPLALTVTGSFLFGKSVKEWSSALDRLKENPEKGIIDVLKVSFDALQVTEKKVFLDIACFFKGEDKDCVAKILESGCGYSPDIDIKVLIDKSLVTLFGKKLCMHDLIQELGWEIVRQECRGDPGKRSRLWLPKDIIPVLAKNKGTDIIEGIFLNLPKQEEIHLNADSFSKMSNLRLLRICNVASPGSVEYLSNELQLLEWHACPLNYLPSNFQSDKLVELKMHLSRVKQLWNGNESWSMLKCIDLSDSQYLIKTPNFTKAPNIEMLVLQGCSRLVDVHPSMGILKQLILLNMRNCKSVKILPSFVSMESLESLNLSACSRLKKFPEIEGNMQSLLELHLDGTAIEELPPSIEHLTSLKLLNLGDCKNLFHLPSTIQHLTSLKTLILTGCSELNDIHENLNCVECLEELDISGTAIRESSFIVGLKNLKSLSFRGCKNRPSRSWHSFFNYWWRGRNGHVPGSLLLPTSLSGLSSLTNLNLSDCNLMDGEIPNDLGSLFSLKTLDLRQNNFVGLPETISQLSKLEFINVSKCSRLQLLPKKLPLSLQRVNMEDCASLIDFPNQVKIFALPLLGKNYRISSKFQDFNSEKQEWRPVDDLQIQLLQRQLEELNYRFTPLQAVSYQTEIPEWFSHMVTECSIAIPPSPDLSDYRKLMGVALCAVFSVKGHPAVSCIGSDSGTSYFYQCKLPVHKFFQSKPFILHGKLHRKFGTDDFLWVFYLPRRFFPNVLSDSSVMGALFETNNPCMEVKKCGVRLVYEQDAAGFIQTFLQCVTTGPQPHQIVPYDDYKIIEEFDEDGFKTGWFSIVGNVWRWEKLIPAYEGGVRLPFWCNVWIRCRTGLAFLA</sequence>
<proteinExistence type="predicted"/>
<feature type="region of interest" description="Disordered" evidence="8">
    <location>
        <begin position="1"/>
        <end position="21"/>
    </location>
</feature>
<organism evidence="10 11">
    <name type="scientific">Prunus dulcis</name>
    <name type="common">Almond</name>
    <name type="synonym">Amygdalus dulcis</name>
    <dbReference type="NCBI Taxonomy" id="3755"/>
    <lineage>
        <taxon>Eukaryota</taxon>
        <taxon>Viridiplantae</taxon>
        <taxon>Streptophyta</taxon>
        <taxon>Embryophyta</taxon>
        <taxon>Tracheophyta</taxon>
        <taxon>Spermatophyta</taxon>
        <taxon>Magnoliopsida</taxon>
        <taxon>eudicotyledons</taxon>
        <taxon>Gunneridae</taxon>
        <taxon>Pentapetalae</taxon>
        <taxon>rosids</taxon>
        <taxon>fabids</taxon>
        <taxon>Rosales</taxon>
        <taxon>Rosaceae</taxon>
        <taxon>Amygdaloideae</taxon>
        <taxon>Amygdaleae</taxon>
        <taxon>Prunus</taxon>
    </lineage>
</organism>
<dbReference type="GO" id="GO:0006952">
    <property type="term" value="P:defense response"/>
    <property type="evidence" value="ECO:0007669"/>
    <property type="project" value="UniProtKB-KW"/>
</dbReference>
<dbReference type="InterPro" id="IPR045344">
    <property type="entry name" value="C-JID"/>
</dbReference>
<evidence type="ECO:0000313" key="10">
    <source>
        <dbReference type="EMBL" id="VVA24746.1"/>
    </source>
</evidence>
<dbReference type="InParanoid" id="A0A5E4FA52"/>
<dbReference type="PANTHER" id="PTHR11017">
    <property type="entry name" value="LEUCINE-RICH REPEAT-CONTAINING PROTEIN"/>
    <property type="match status" value="1"/>
</dbReference>
<dbReference type="SMART" id="SM00369">
    <property type="entry name" value="LRR_TYP"/>
    <property type="match status" value="2"/>
</dbReference>